<protein>
    <submittedName>
        <fullName evidence="2">Uncharacterized protein</fullName>
    </submittedName>
</protein>
<name>A0A521BNT6_9BACL</name>
<keyword evidence="3" id="KW-1185">Reference proteome</keyword>
<dbReference type="EMBL" id="FXTI01000002">
    <property type="protein sequence ID" value="SMO48808.1"/>
    <property type="molecule type" value="Genomic_DNA"/>
</dbReference>
<keyword evidence="1" id="KW-1133">Transmembrane helix</keyword>
<dbReference type="RefSeq" id="WP_142504546.1">
    <property type="nucleotide sequence ID" value="NZ_FXTI01000002.1"/>
</dbReference>
<dbReference type="OrthoDB" id="2990336at2"/>
<dbReference type="Proteomes" id="UP000315636">
    <property type="component" value="Unassembled WGS sequence"/>
</dbReference>
<keyword evidence="1" id="KW-0472">Membrane</keyword>
<keyword evidence="1" id="KW-0812">Transmembrane</keyword>
<evidence type="ECO:0000313" key="3">
    <source>
        <dbReference type="Proteomes" id="UP000315636"/>
    </source>
</evidence>
<dbReference type="AlphaFoldDB" id="A0A521BNT6"/>
<organism evidence="2 3">
    <name type="scientific">Melghirimyces algeriensis</name>
    <dbReference type="NCBI Taxonomy" id="910412"/>
    <lineage>
        <taxon>Bacteria</taxon>
        <taxon>Bacillati</taxon>
        <taxon>Bacillota</taxon>
        <taxon>Bacilli</taxon>
        <taxon>Bacillales</taxon>
        <taxon>Thermoactinomycetaceae</taxon>
        <taxon>Melghirimyces</taxon>
    </lineage>
</organism>
<proteinExistence type="predicted"/>
<gene>
    <name evidence="2" type="ORF">SAMN06264849_102246</name>
</gene>
<evidence type="ECO:0000256" key="1">
    <source>
        <dbReference type="SAM" id="Phobius"/>
    </source>
</evidence>
<feature type="transmembrane region" description="Helical" evidence="1">
    <location>
        <begin position="30"/>
        <end position="56"/>
    </location>
</feature>
<accession>A0A521BNT6</accession>
<reference evidence="2 3" key="1">
    <citation type="submission" date="2017-05" db="EMBL/GenBank/DDBJ databases">
        <authorList>
            <person name="Varghese N."/>
            <person name="Submissions S."/>
        </authorList>
    </citation>
    <scope>NUCLEOTIDE SEQUENCE [LARGE SCALE GENOMIC DNA]</scope>
    <source>
        <strain evidence="2 3">DSM 45474</strain>
    </source>
</reference>
<sequence length="103" mass="12170">MFDDRRWIHAKERMPNRAIWEMLTIFGNGIGIILCFTIIGIPLGLPLILFGLFAAYRSFRYPVVKVTCPVCYSRLQVEKEVEQFHCMCYTHLKKEEGEWKKVE</sequence>
<evidence type="ECO:0000313" key="2">
    <source>
        <dbReference type="EMBL" id="SMO48808.1"/>
    </source>
</evidence>